<dbReference type="SUPFAM" id="SSF110997">
    <property type="entry name" value="Sporulation related repeat"/>
    <property type="match status" value="1"/>
</dbReference>
<dbReference type="InterPro" id="IPR036680">
    <property type="entry name" value="SPOR-like_sf"/>
</dbReference>
<dbReference type="Proteomes" id="UP000184522">
    <property type="component" value="Unassembled WGS sequence"/>
</dbReference>
<keyword evidence="1" id="KW-0732">Signal</keyword>
<dbReference type="RefSeq" id="WP_073083226.1">
    <property type="nucleotide sequence ID" value="NZ_FQWS01000001.1"/>
</dbReference>
<reference evidence="4" key="1">
    <citation type="submission" date="2016-11" db="EMBL/GenBank/DDBJ databases">
        <authorList>
            <person name="Varghese N."/>
            <person name="Submissions S."/>
        </authorList>
    </citation>
    <scope>NUCLEOTIDE SEQUENCE [LARGE SCALE GENOMIC DNA]</scope>
    <source>
        <strain evidence="4">DSM 25330</strain>
    </source>
</reference>
<feature type="domain" description="SPOR" evidence="2">
    <location>
        <begin position="46"/>
        <end position="125"/>
    </location>
</feature>
<dbReference type="InterPro" id="IPR007730">
    <property type="entry name" value="SPOR-like_dom"/>
</dbReference>
<keyword evidence="4" id="KW-1185">Reference proteome</keyword>
<dbReference type="AlphaFoldDB" id="A0A1M5LWR9"/>
<sequence length="125" mass="14473">MNKLNIKLLSFLALVLISAPIFAQDGTVNINQPKAIEKLLEFKKDIKTVETYKIQIFSGSSSFTAEKVKADFMSTYGQWPVEMVFNTPNYKIWVGNFRDRLEADRALLRIKKNYMNAFIFQPKKD</sequence>
<evidence type="ECO:0000256" key="1">
    <source>
        <dbReference type="SAM" id="SignalP"/>
    </source>
</evidence>
<dbReference type="STRING" id="1089305.SAMN05444148_0738"/>
<feature type="chain" id="PRO_5013132994" evidence="1">
    <location>
        <begin position="24"/>
        <end position="125"/>
    </location>
</feature>
<dbReference type="PROSITE" id="PS51724">
    <property type="entry name" value="SPOR"/>
    <property type="match status" value="1"/>
</dbReference>
<dbReference type="OrthoDB" id="2473397at2"/>
<organism evidence="3 4">
    <name type="scientific">Winogradskyella jejuensis</name>
    <dbReference type="NCBI Taxonomy" id="1089305"/>
    <lineage>
        <taxon>Bacteria</taxon>
        <taxon>Pseudomonadati</taxon>
        <taxon>Bacteroidota</taxon>
        <taxon>Flavobacteriia</taxon>
        <taxon>Flavobacteriales</taxon>
        <taxon>Flavobacteriaceae</taxon>
        <taxon>Winogradskyella</taxon>
    </lineage>
</organism>
<gene>
    <name evidence="3" type="ORF">SAMN05444148_0738</name>
</gene>
<evidence type="ECO:0000313" key="3">
    <source>
        <dbReference type="EMBL" id="SHG69446.1"/>
    </source>
</evidence>
<dbReference type="Gene3D" id="3.30.70.1070">
    <property type="entry name" value="Sporulation related repeat"/>
    <property type="match status" value="1"/>
</dbReference>
<evidence type="ECO:0000259" key="2">
    <source>
        <dbReference type="PROSITE" id="PS51724"/>
    </source>
</evidence>
<protein>
    <submittedName>
        <fullName evidence="3">Sporulation related domain-containing protein</fullName>
    </submittedName>
</protein>
<dbReference type="GO" id="GO:0042834">
    <property type="term" value="F:peptidoglycan binding"/>
    <property type="evidence" value="ECO:0007669"/>
    <property type="project" value="InterPro"/>
</dbReference>
<accession>A0A1M5LWR9</accession>
<feature type="signal peptide" evidence="1">
    <location>
        <begin position="1"/>
        <end position="23"/>
    </location>
</feature>
<dbReference type="Pfam" id="PF05036">
    <property type="entry name" value="SPOR"/>
    <property type="match status" value="1"/>
</dbReference>
<proteinExistence type="predicted"/>
<dbReference type="EMBL" id="FQWS01000001">
    <property type="protein sequence ID" value="SHG69446.1"/>
    <property type="molecule type" value="Genomic_DNA"/>
</dbReference>
<name>A0A1M5LWR9_9FLAO</name>
<evidence type="ECO:0000313" key="4">
    <source>
        <dbReference type="Proteomes" id="UP000184522"/>
    </source>
</evidence>